<evidence type="ECO:0000259" key="1">
    <source>
        <dbReference type="PROSITE" id="PS51186"/>
    </source>
</evidence>
<dbReference type="PANTHER" id="PTHR43792">
    <property type="entry name" value="GNAT FAMILY, PUTATIVE (AFU_ORTHOLOGUE AFUA_3G00765)-RELATED-RELATED"/>
    <property type="match status" value="1"/>
</dbReference>
<organism evidence="2 3">
    <name type="scientific">Deefgea tanakiae</name>
    <dbReference type="NCBI Taxonomy" id="2865840"/>
    <lineage>
        <taxon>Bacteria</taxon>
        <taxon>Pseudomonadati</taxon>
        <taxon>Pseudomonadota</taxon>
        <taxon>Betaproteobacteria</taxon>
        <taxon>Neisseriales</taxon>
        <taxon>Chitinibacteraceae</taxon>
        <taxon>Deefgea</taxon>
    </lineage>
</organism>
<evidence type="ECO:0000313" key="2">
    <source>
        <dbReference type="EMBL" id="QZA77508.1"/>
    </source>
</evidence>
<name>A0ABX8Z4L2_9NEIS</name>
<dbReference type="Pfam" id="PF13302">
    <property type="entry name" value="Acetyltransf_3"/>
    <property type="match status" value="1"/>
</dbReference>
<protein>
    <submittedName>
        <fullName evidence="2">GNAT family N-acetyltransferase</fullName>
    </submittedName>
</protein>
<dbReference type="PANTHER" id="PTHR43792:SF9">
    <property type="entry name" value="RIBOSOMAL-PROTEIN-ALANINE ACETYLTRANSFERASE"/>
    <property type="match status" value="1"/>
</dbReference>
<gene>
    <name evidence="2" type="ORF">K4H28_14685</name>
</gene>
<dbReference type="Proteomes" id="UP000825679">
    <property type="component" value="Chromosome"/>
</dbReference>
<dbReference type="InterPro" id="IPR016181">
    <property type="entry name" value="Acyl_CoA_acyltransferase"/>
</dbReference>
<dbReference type="PROSITE" id="PS51186">
    <property type="entry name" value="GNAT"/>
    <property type="match status" value="1"/>
</dbReference>
<evidence type="ECO:0000313" key="3">
    <source>
        <dbReference type="Proteomes" id="UP000825679"/>
    </source>
</evidence>
<dbReference type="RefSeq" id="WP_221005889.1">
    <property type="nucleotide sequence ID" value="NZ_CP081150.1"/>
</dbReference>
<accession>A0ABX8Z4L2</accession>
<dbReference type="SUPFAM" id="SSF55729">
    <property type="entry name" value="Acyl-CoA N-acyltransferases (Nat)"/>
    <property type="match status" value="1"/>
</dbReference>
<proteinExistence type="predicted"/>
<feature type="domain" description="N-acetyltransferase" evidence="1">
    <location>
        <begin position="12"/>
        <end position="180"/>
    </location>
</feature>
<dbReference type="InterPro" id="IPR051531">
    <property type="entry name" value="N-acetyltransferase"/>
</dbReference>
<dbReference type="InterPro" id="IPR000182">
    <property type="entry name" value="GNAT_dom"/>
</dbReference>
<reference evidence="2 3" key="1">
    <citation type="submission" date="2021-08" db="EMBL/GenBank/DDBJ databases">
        <title>complete genome sequencing of Deefgea sp. D25.</title>
        <authorList>
            <person name="Bae J.-W."/>
            <person name="Gim D.-H."/>
        </authorList>
    </citation>
    <scope>NUCLEOTIDE SEQUENCE [LARGE SCALE GENOMIC DNA]</scope>
    <source>
        <strain evidence="2 3">D25</strain>
    </source>
</reference>
<dbReference type="EMBL" id="CP081150">
    <property type="protein sequence ID" value="QZA77508.1"/>
    <property type="molecule type" value="Genomic_DNA"/>
</dbReference>
<keyword evidence="3" id="KW-1185">Reference proteome</keyword>
<dbReference type="Gene3D" id="3.40.630.30">
    <property type="match status" value="1"/>
</dbReference>
<sequence>MSDFPRLETQRLVLREIVAADAAAIFSIHGDANVMRYFGADPMSEPDQAVALIETFTRWRDEENSGIRWGIEQNGQLIGTCGLFRWNHAWHSAMVGYELAQSTWGQGFMQEALVSILSYGFTAMDLNRIEAQIHPNNTASLKLMPKLGFTHEGQLREVGFWGGQFHDFVQFGLLKREFAG</sequence>